<dbReference type="OrthoDB" id="4117770at2759"/>
<keyword evidence="3" id="KW-1185">Reference proteome</keyword>
<feature type="compositionally biased region" description="Low complexity" evidence="1">
    <location>
        <begin position="263"/>
        <end position="275"/>
    </location>
</feature>
<feature type="region of interest" description="Disordered" evidence="1">
    <location>
        <begin position="432"/>
        <end position="474"/>
    </location>
</feature>
<evidence type="ECO:0000313" key="2">
    <source>
        <dbReference type="EMBL" id="OAF98928.1"/>
    </source>
</evidence>
<dbReference type="EMBL" id="KV441563">
    <property type="protein sequence ID" value="OAF98928.1"/>
    <property type="molecule type" value="Genomic_DNA"/>
</dbReference>
<name>A0A177BW86_9PLEO</name>
<proteinExistence type="predicted"/>
<organism evidence="2 3">
    <name type="scientific">Paraphaeosphaeria sporulosa</name>
    <dbReference type="NCBI Taxonomy" id="1460663"/>
    <lineage>
        <taxon>Eukaryota</taxon>
        <taxon>Fungi</taxon>
        <taxon>Dikarya</taxon>
        <taxon>Ascomycota</taxon>
        <taxon>Pezizomycotina</taxon>
        <taxon>Dothideomycetes</taxon>
        <taxon>Pleosporomycetidae</taxon>
        <taxon>Pleosporales</taxon>
        <taxon>Massarineae</taxon>
        <taxon>Didymosphaeriaceae</taxon>
        <taxon>Paraphaeosphaeria</taxon>
    </lineage>
</organism>
<protein>
    <submittedName>
        <fullName evidence="2">Uncharacterized protein</fullName>
    </submittedName>
</protein>
<feature type="compositionally biased region" description="Low complexity" evidence="1">
    <location>
        <begin position="174"/>
        <end position="200"/>
    </location>
</feature>
<feature type="region of interest" description="Disordered" evidence="1">
    <location>
        <begin position="507"/>
        <end position="529"/>
    </location>
</feature>
<feature type="compositionally biased region" description="Basic and acidic residues" evidence="1">
    <location>
        <begin position="444"/>
        <end position="454"/>
    </location>
</feature>
<feature type="compositionally biased region" description="Polar residues" evidence="1">
    <location>
        <begin position="389"/>
        <end position="407"/>
    </location>
</feature>
<sequence>MAPAADLARPPRIPKLSYRNRLPADDLSLISRTSSTSTDTPLSLNDPPLDRHLSTPNCTPVLTPEFDSRSTASLASSQSASLASSDGSSTRESKVSSTKKKKNSVLNFLTLKEPSQSALDQFADAQRKQSAAKGGLPPPVGMQGISAQKLPPTVPKVNSKWDGVPESLKSSRNSIVSSKRTSTMSSTSSQGSPNYTTRTSTINSTINSSAISVATNDSRGPPNSLASPMHSAIDVTAYTPTKSPPRADSPSSASLPEMTSFFPDDPSLSAASPRSSAEHPWSPPSRPDQDAAHIFVTDFDEKLSISEPDIVTVDKADAIFRRLNGGPGEPLSDYYDGEDEDPDVPETHDFLFDVKPILTTPPPSTSSHQTPVQPIQPTPAPHYVPSGKPSANFSRPRPNQTYSNPPRASTYPHHHKFTSPALPTLYEASIASTDDTDAASDTTEIGRTRTRDSTDSAESFSAHSIAPSTAPSVATSFTPSVMSASWYRSSRERLGLGGRIRKSDVLPWEQTDTDRGKPKKSRLSVFSRG</sequence>
<feature type="compositionally biased region" description="Polar residues" evidence="1">
    <location>
        <begin position="456"/>
        <end position="474"/>
    </location>
</feature>
<gene>
    <name evidence="2" type="ORF">CC84DRAFT_1169662</name>
</gene>
<feature type="compositionally biased region" description="Low complexity" evidence="1">
    <location>
        <begin position="432"/>
        <end position="443"/>
    </location>
</feature>
<feature type="region of interest" description="Disordered" evidence="1">
    <location>
        <begin position="1"/>
        <end position="200"/>
    </location>
</feature>
<evidence type="ECO:0000313" key="3">
    <source>
        <dbReference type="Proteomes" id="UP000077069"/>
    </source>
</evidence>
<accession>A0A177BW86</accession>
<feature type="region of interest" description="Disordered" evidence="1">
    <location>
        <begin position="324"/>
        <end position="418"/>
    </location>
</feature>
<feature type="region of interest" description="Disordered" evidence="1">
    <location>
        <begin position="237"/>
        <end position="290"/>
    </location>
</feature>
<evidence type="ECO:0000256" key="1">
    <source>
        <dbReference type="SAM" id="MobiDB-lite"/>
    </source>
</evidence>
<dbReference type="AlphaFoldDB" id="A0A177BW86"/>
<dbReference type="Proteomes" id="UP000077069">
    <property type="component" value="Unassembled WGS sequence"/>
</dbReference>
<feature type="compositionally biased region" description="Low complexity" evidence="1">
    <location>
        <begin position="69"/>
        <end position="88"/>
    </location>
</feature>
<dbReference type="GeneID" id="28763203"/>
<feature type="compositionally biased region" description="Acidic residues" evidence="1">
    <location>
        <begin position="335"/>
        <end position="344"/>
    </location>
</feature>
<dbReference type="RefSeq" id="XP_018029294.1">
    <property type="nucleotide sequence ID" value="XM_018179717.1"/>
</dbReference>
<dbReference type="InParanoid" id="A0A177BW86"/>
<reference evidence="2 3" key="1">
    <citation type="submission" date="2016-05" db="EMBL/GenBank/DDBJ databases">
        <title>Comparative analysis of secretome profiles of manganese(II)-oxidizing ascomycete fungi.</title>
        <authorList>
            <consortium name="DOE Joint Genome Institute"/>
            <person name="Zeiner C.A."/>
            <person name="Purvine S.O."/>
            <person name="Zink E.M."/>
            <person name="Wu S."/>
            <person name="Pasa-Tolic L."/>
            <person name="Chaput D.L."/>
            <person name="Haridas S."/>
            <person name="Grigoriev I.V."/>
            <person name="Santelli C.M."/>
            <person name="Hansel C.M."/>
        </authorList>
    </citation>
    <scope>NUCLEOTIDE SEQUENCE [LARGE SCALE GENOMIC DNA]</scope>
    <source>
        <strain evidence="2 3">AP3s5-JAC2a</strain>
    </source>
</reference>
<feature type="compositionally biased region" description="Low complexity" evidence="1">
    <location>
        <begin position="25"/>
        <end position="46"/>
    </location>
</feature>
<feature type="compositionally biased region" description="Low complexity" evidence="1">
    <location>
        <begin position="244"/>
        <end position="256"/>
    </location>
</feature>